<proteinExistence type="predicted"/>
<dbReference type="SUPFAM" id="SSF144091">
    <property type="entry name" value="Rhomboid-like"/>
    <property type="match status" value="1"/>
</dbReference>
<accession>A0ABR1UW17</accession>
<evidence type="ECO:0000256" key="5">
    <source>
        <dbReference type="SAM" id="Phobius"/>
    </source>
</evidence>
<keyword evidence="2 5" id="KW-0812">Transmembrane</keyword>
<comment type="caution">
    <text evidence="7">The sequence shown here is derived from an EMBL/GenBank/DDBJ whole genome shotgun (WGS) entry which is preliminary data.</text>
</comment>
<gene>
    <name evidence="7" type="ORF">PG996_007783</name>
</gene>
<reference evidence="7 8" key="1">
    <citation type="submission" date="2023-01" db="EMBL/GenBank/DDBJ databases">
        <title>Analysis of 21 Apiospora genomes using comparative genomics revels a genus with tremendous synthesis potential of carbohydrate active enzymes and secondary metabolites.</title>
        <authorList>
            <person name="Sorensen T."/>
        </authorList>
    </citation>
    <scope>NUCLEOTIDE SEQUENCE [LARGE SCALE GENOMIC DNA]</scope>
    <source>
        <strain evidence="7 8">CBS 83171</strain>
    </source>
</reference>
<evidence type="ECO:0000313" key="8">
    <source>
        <dbReference type="Proteomes" id="UP001446871"/>
    </source>
</evidence>
<evidence type="ECO:0000256" key="4">
    <source>
        <dbReference type="ARBA" id="ARBA00023136"/>
    </source>
</evidence>
<name>A0ABR1UW17_9PEZI</name>
<protein>
    <recommendedName>
        <fullName evidence="6">Peptidase S54 rhomboid domain-containing protein</fullName>
    </recommendedName>
</protein>
<dbReference type="Proteomes" id="UP001446871">
    <property type="component" value="Unassembled WGS sequence"/>
</dbReference>
<feature type="transmembrane region" description="Helical" evidence="5">
    <location>
        <begin position="314"/>
        <end position="332"/>
    </location>
</feature>
<evidence type="ECO:0000256" key="1">
    <source>
        <dbReference type="ARBA" id="ARBA00004141"/>
    </source>
</evidence>
<keyword evidence="4 5" id="KW-0472">Membrane</keyword>
<dbReference type="InterPro" id="IPR022764">
    <property type="entry name" value="Peptidase_S54_rhomboid_dom"/>
</dbReference>
<evidence type="ECO:0000313" key="7">
    <source>
        <dbReference type="EMBL" id="KAK8063131.1"/>
    </source>
</evidence>
<feature type="domain" description="Peptidase S54 rhomboid" evidence="6">
    <location>
        <begin position="142"/>
        <end position="334"/>
    </location>
</feature>
<sequence length="338" mass="37685">MDAIQEESNYSSIQIFLALWAGISAVALLPYLTLFVYGIAVWVIASFIRYKQWQMEVLEVLFEELKVGLGRPRMSYLQFFKALHGDGDLREQDEQAMSRIVADFCRRRPVRLPTGWSWDDRDLAREKFLSHWVWSLENMRNRRYHTLLTCCIYHKTWNHFLANGICLSALLFIAVVDGGLTPWSVAILATGSGLAASLGALALEQSYLLSASSPDDDPGCDELDVVIDRLIYTSEGMGASGIVSGFAAALPWLLCPQTTRQLLLALVWLNFLYQIYSDVLGLAREDVRGHYRKSLEEGRAADGSVTVTTLPLRVGYAAHLGGAAFGLLFALVKLKILG</sequence>
<feature type="transmembrane region" description="Helical" evidence="5">
    <location>
        <begin position="262"/>
        <end position="283"/>
    </location>
</feature>
<dbReference type="Gene3D" id="1.20.1540.10">
    <property type="entry name" value="Rhomboid-like"/>
    <property type="match status" value="1"/>
</dbReference>
<evidence type="ECO:0000256" key="2">
    <source>
        <dbReference type="ARBA" id="ARBA00022692"/>
    </source>
</evidence>
<keyword evidence="3 5" id="KW-1133">Transmembrane helix</keyword>
<keyword evidence="8" id="KW-1185">Reference proteome</keyword>
<dbReference type="Pfam" id="PF01694">
    <property type="entry name" value="Rhomboid"/>
    <property type="match status" value="1"/>
</dbReference>
<evidence type="ECO:0000259" key="6">
    <source>
        <dbReference type="Pfam" id="PF01694"/>
    </source>
</evidence>
<feature type="transmembrane region" description="Helical" evidence="5">
    <location>
        <begin position="157"/>
        <end position="176"/>
    </location>
</feature>
<evidence type="ECO:0000256" key="3">
    <source>
        <dbReference type="ARBA" id="ARBA00022989"/>
    </source>
</evidence>
<comment type="subcellular location">
    <subcellularLocation>
        <location evidence="1">Membrane</location>
        <topology evidence="1">Multi-pass membrane protein</topology>
    </subcellularLocation>
</comment>
<dbReference type="InterPro" id="IPR035952">
    <property type="entry name" value="Rhomboid-like_sf"/>
</dbReference>
<organism evidence="7 8">
    <name type="scientific">Apiospora saccharicola</name>
    <dbReference type="NCBI Taxonomy" id="335842"/>
    <lineage>
        <taxon>Eukaryota</taxon>
        <taxon>Fungi</taxon>
        <taxon>Dikarya</taxon>
        <taxon>Ascomycota</taxon>
        <taxon>Pezizomycotina</taxon>
        <taxon>Sordariomycetes</taxon>
        <taxon>Xylariomycetidae</taxon>
        <taxon>Amphisphaeriales</taxon>
        <taxon>Apiosporaceae</taxon>
        <taxon>Apiospora</taxon>
    </lineage>
</organism>
<dbReference type="EMBL" id="JAQQWM010000005">
    <property type="protein sequence ID" value="KAK8063131.1"/>
    <property type="molecule type" value="Genomic_DNA"/>
</dbReference>
<feature type="transmembrane region" description="Helical" evidence="5">
    <location>
        <begin position="15"/>
        <end position="45"/>
    </location>
</feature>